<reference evidence="3 4" key="1">
    <citation type="submission" date="2020-08" db="EMBL/GenBank/DDBJ databases">
        <title>Functional genomics of gut bacteria from endangered species of beetles.</title>
        <authorList>
            <person name="Carlos-Shanley C."/>
        </authorList>
    </citation>
    <scope>NUCLEOTIDE SEQUENCE [LARGE SCALE GENOMIC DNA]</scope>
    <source>
        <strain evidence="3 4">S00245</strain>
    </source>
</reference>
<dbReference type="NCBIfam" id="NF035944">
    <property type="entry name" value="PEPxxWA-CTERM"/>
    <property type="match status" value="1"/>
</dbReference>
<feature type="domain" description="Ice-binding protein C-terminal" evidence="2">
    <location>
        <begin position="178"/>
        <end position="200"/>
    </location>
</feature>
<keyword evidence="4" id="KW-1185">Reference proteome</keyword>
<evidence type="ECO:0000256" key="1">
    <source>
        <dbReference type="SAM" id="MobiDB-lite"/>
    </source>
</evidence>
<evidence type="ECO:0000313" key="4">
    <source>
        <dbReference type="Proteomes" id="UP000555448"/>
    </source>
</evidence>
<gene>
    <name evidence="3" type="ORF">HNO88_000542</name>
</gene>
<dbReference type="NCBIfam" id="TIGR02595">
    <property type="entry name" value="PEP_CTERM"/>
    <property type="match status" value="1"/>
</dbReference>
<evidence type="ECO:0000259" key="2">
    <source>
        <dbReference type="Pfam" id="PF07589"/>
    </source>
</evidence>
<dbReference type="RefSeq" id="WP_184242536.1">
    <property type="nucleotide sequence ID" value="NZ_JACHLR010000002.1"/>
</dbReference>
<dbReference type="AlphaFoldDB" id="A0A7W7K789"/>
<protein>
    <recommendedName>
        <fullName evidence="2">Ice-binding protein C-terminal domain-containing protein</fullName>
    </recommendedName>
</protein>
<organism evidence="3 4">
    <name type="scientific">Novosphingobium chloroacetimidivorans</name>
    <dbReference type="NCBI Taxonomy" id="1428314"/>
    <lineage>
        <taxon>Bacteria</taxon>
        <taxon>Pseudomonadati</taxon>
        <taxon>Pseudomonadota</taxon>
        <taxon>Alphaproteobacteria</taxon>
        <taxon>Sphingomonadales</taxon>
        <taxon>Sphingomonadaceae</taxon>
        <taxon>Novosphingobium</taxon>
    </lineage>
</organism>
<dbReference type="Proteomes" id="UP000555448">
    <property type="component" value="Unassembled WGS sequence"/>
</dbReference>
<feature type="region of interest" description="Disordered" evidence="1">
    <location>
        <begin position="147"/>
        <end position="178"/>
    </location>
</feature>
<dbReference type="EMBL" id="JACHLR010000002">
    <property type="protein sequence ID" value="MBB4857235.1"/>
    <property type="molecule type" value="Genomic_DNA"/>
</dbReference>
<evidence type="ECO:0000313" key="3">
    <source>
        <dbReference type="EMBL" id="MBB4857235.1"/>
    </source>
</evidence>
<dbReference type="Pfam" id="PF07589">
    <property type="entry name" value="PEP-CTERM"/>
    <property type="match status" value="1"/>
</dbReference>
<accession>A0A7W7K789</accession>
<name>A0A7W7K789_9SPHN</name>
<proteinExistence type="predicted"/>
<dbReference type="InterPro" id="IPR013424">
    <property type="entry name" value="Ice-binding_C"/>
</dbReference>
<comment type="caution">
    <text evidence="3">The sequence shown here is derived from an EMBL/GenBank/DDBJ whole genome shotgun (WGS) entry which is preliminary data.</text>
</comment>
<sequence length="211" mass="21612">MLRGIRAMEAIKRLLAKLTPLQRRLGGFALLLAAGTAAYLGLFARAEDRAAVAATLRNPLSVFSARSPGARVGGALLQTKRRLAANRRVAGAPRPAGVLPQERVLSNVRTRPAAPVLALAQPPFDAGLLGSPTTAFDVPGIGLPGQAPGFDVPSFGGGDVSPNPAATQPEGPVPPGPAVPEPATWAMMILGLGAIGQALRNRPALGPIRRG</sequence>